<feature type="region of interest" description="Disordered" evidence="2">
    <location>
        <begin position="169"/>
        <end position="254"/>
    </location>
</feature>
<dbReference type="OrthoDB" id="6093997at2759"/>
<proteinExistence type="predicted"/>
<feature type="region of interest" description="Disordered" evidence="2">
    <location>
        <begin position="733"/>
        <end position="811"/>
    </location>
</feature>
<protein>
    <recommendedName>
        <fullName evidence="3">PDZ domain-containing protein</fullName>
    </recommendedName>
</protein>
<feature type="compositionally biased region" description="Polar residues" evidence="2">
    <location>
        <begin position="478"/>
        <end position="487"/>
    </location>
</feature>
<feature type="compositionally biased region" description="Polar residues" evidence="2">
    <location>
        <begin position="361"/>
        <end position="372"/>
    </location>
</feature>
<feature type="compositionally biased region" description="Basic and acidic residues" evidence="2">
    <location>
        <begin position="466"/>
        <end position="476"/>
    </location>
</feature>
<organism evidence="4 5">
    <name type="scientific">Dreissena polymorpha</name>
    <name type="common">Zebra mussel</name>
    <name type="synonym">Mytilus polymorpha</name>
    <dbReference type="NCBI Taxonomy" id="45954"/>
    <lineage>
        <taxon>Eukaryota</taxon>
        <taxon>Metazoa</taxon>
        <taxon>Spiralia</taxon>
        <taxon>Lophotrochozoa</taxon>
        <taxon>Mollusca</taxon>
        <taxon>Bivalvia</taxon>
        <taxon>Autobranchia</taxon>
        <taxon>Heteroconchia</taxon>
        <taxon>Euheterodonta</taxon>
        <taxon>Imparidentia</taxon>
        <taxon>Neoheterodontei</taxon>
        <taxon>Myida</taxon>
        <taxon>Dreissenoidea</taxon>
        <taxon>Dreissenidae</taxon>
        <taxon>Dreissena</taxon>
    </lineage>
</organism>
<name>A0A9D4H493_DREPO</name>
<dbReference type="EMBL" id="JAIWYP010000005">
    <property type="protein sequence ID" value="KAH3826691.1"/>
    <property type="molecule type" value="Genomic_DNA"/>
</dbReference>
<feature type="compositionally biased region" description="Polar residues" evidence="2">
    <location>
        <begin position="752"/>
        <end position="769"/>
    </location>
</feature>
<feature type="compositionally biased region" description="Low complexity" evidence="2">
    <location>
        <begin position="642"/>
        <end position="662"/>
    </location>
</feature>
<sequence>MLKAASWSNLSSADTHSRGNDTLTKKSNPIFKRLTVDLTLPPEKSPSEAANQNSRVPQPLTNQNSLSNLSTIGEDVDCNQTIQQENGCTKQPPQNVYTSYPFEDNFLPGPLKPNSRQKSLSSFDIRPEIDGEINNNNNNKMGGNVSHSHKGHHSKGKGAVIHENHNEGETFGFQTSSEGHRPRGQGHKTLGPSPPFPFRLVDVDAGSDLDSENNNHRGSRPVRLGVNPPQLDKRNHQDKHAGHGDNFQTSYNKSLLNPVGNLPQTNGESGQRVLKGQGIFGQSEGTWSNSAARNAKQTYTVGNVVKNPGQMSSANSEKVNKDKFGLDTYQTGFKQELNQPIMSAVKPVTSSPKAVRKNSDVRNTVASNSSIGHVSNANKMQFEGQILNERNDLDIKGKVPESSQYSNHNRTVNRQQSDPRKPSVGSDVTYATIQKPSTNGFPGNQSNSNKGQRHRSMEGIIGKNPPSDKPEKHVNDSVDGSVQSPETKQPVVKTKSLGDLTEGCTFSLVGQKKPMADQYSPPTKTESVVPDFTGSQMMKHMRKYREIQKTNPGLIPVKGKALDDMDALKQDQCINVNKHTPDFINKAGKKSAHYSSLQHLAMSVVDSQVPQGPAPMKPKRCLPQTPGDVHEKKRHMTDIVKSRVSISSESSGTSPNSSNSASVRGNSVEMRSGGVSATPSDREVSELFVGNRSDIMWASPQHPQPVCNNAGSSHVSQHRHYGNDVSNNLRKSGSFGSHDQSMVIPPGGRLSESGQTTLTSQSTIDSGYITTDPDHETLSTSSYAKSLQQSAHSLFKRHSQKGDNCKQQQPTNIYKGDNFASFKLAQPSKKYLKDSHAHTRSWLENHPGTFENEPYTVVETEENFQYPENYRDDNMETELHYRGQQLPSRTECDTNNNKHVKKSESRVTELDLTSSEPKIRSSNQRLHHQLSEPSVIKCEQYSSVGDNLKSKGKSISMAQGLNLIGKTCDPKLSNNYLSKSQPKFTGSLKDLLGGDRHIVPIETVKHESAPVANTLPGSWKYQGLSKSESSLPQLRKPSLFQLLQNYNLCAVRVLLPDNFNITDNIRLIECEVVLPFPYISGKDNSALLSPKGSYAKLGSPNSAFKPVSSGHGSPVKSVSMVTIMEISTELSALIESQSHLQKGDLIIEVNERLMVGETMATLTSLLQESERELLLTIARDHARVANNERESNAPTEEDFRQMEQRINQLTNQLQKKDSMIRQLNELCQSKRARKGGNSDTKEHGGYLCSLSDDEFIV</sequence>
<feature type="compositionally biased region" description="Polar residues" evidence="2">
    <location>
        <begin position="429"/>
        <end position="450"/>
    </location>
</feature>
<feature type="region of interest" description="Disordered" evidence="2">
    <location>
        <begin position="85"/>
        <end position="120"/>
    </location>
</feature>
<feature type="compositionally biased region" description="Polar residues" evidence="2">
    <location>
        <begin position="778"/>
        <end position="792"/>
    </location>
</feature>
<accession>A0A9D4H493</accession>
<feature type="region of interest" description="Disordered" evidence="2">
    <location>
        <begin position="397"/>
        <end position="493"/>
    </location>
</feature>
<feature type="compositionally biased region" description="Polar residues" evidence="2">
    <location>
        <begin position="1"/>
        <end position="27"/>
    </location>
</feature>
<feature type="region of interest" description="Disordered" evidence="2">
    <location>
        <begin position="1"/>
        <end position="68"/>
    </location>
</feature>
<feature type="compositionally biased region" description="Basic and acidic residues" evidence="2">
    <location>
        <begin position="231"/>
        <end position="243"/>
    </location>
</feature>
<comment type="caution">
    <text evidence="4">The sequence shown here is derived from an EMBL/GenBank/DDBJ whole genome shotgun (WGS) entry which is preliminary data.</text>
</comment>
<dbReference type="SUPFAM" id="SSF50156">
    <property type="entry name" value="PDZ domain-like"/>
    <property type="match status" value="1"/>
</dbReference>
<dbReference type="InterPro" id="IPR036034">
    <property type="entry name" value="PDZ_sf"/>
</dbReference>
<dbReference type="PROSITE" id="PS50106">
    <property type="entry name" value="PDZ"/>
    <property type="match status" value="1"/>
</dbReference>
<reference evidence="4" key="2">
    <citation type="submission" date="2020-11" db="EMBL/GenBank/DDBJ databases">
        <authorList>
            <person name="McCartney M.A."/>
            <person name="Auch B."/>
            <person name="Kono T."/>
            <person name="Mallez S."/>
            <person name="Becker A."/>
            <person name="Gohl D.M."/>
            <person name="Silverstein K.A.T."/>
            <person name="Koren S."/>
            <person name="Bechman K.B."/>
            <person name="Herman A."/>
            <person name="Abrahante J.E."/>
            <person name="Garbe J."/>
        </authorList>
    </citation>
    <scope>NUCLEOTIDE SEQUENCE</scope>
    <source>
        <strain evidence="4">Duluth1</strain>
        <tissue evidence="4">Whole animal</tissue>
    </source>
</reference>
<dbReference type="AlphaFoldDB" id="A0A9D4H493"/>
<evidence type="ECO:0000256" key="2">
    <source>
        <dbReference type="SAM" id="MobiDB-lite"/>
    </source>
</evidence>
<feature type="region of interest" description="Disordered" evidence="2">
    <location>
        <begin position="348"/>
        <end position="372"/>
    </location>
</feature>
<evidence type="ECO:0000259" key="3">
    <source>
        <dbReference type="PROSITE" id="PS50106"/>
    </source>
</evidence>
<dbReference type="InterPro" id="IPR001478">
    <property type="entry name" value="PDZ"/>
</dbReference>
<keyword evidence="1" id="KW-0175">Coiled coil</keyword>
<evidence type="ECO:0000313" key="5">
    <source>
        <dbReference type="Proteomes" id="UP000828390"/>
    </source>
</evidence>
<feature type="coiled-coil region" evidence="1">
    <location>
        <begin position="1192"/>
        <end position="1226"/>
    </location>
</feature>
<evidence type="ECO:0000313" key="4">
    <source>
        <dbReference type="EMBL" id="KAH3826691.1"/>
    </source>
</evidence>
<feature type="compositionally biased region" description="Polar residues" evidence="2">
    <location>
        <begin position="401"/>
        <end position="416"/>
    </location>
</feature>
<evidence type="ECO:0000256" key="1">
    <source>
        <dbReference type="SAM" id="Coils"/>
    </source>
</evidence>
<dbReference type="Proteomes" id="UP000828390">
    <property type="component" value="Unassembled WGS sequence"/>
</dbReference>
<feature type="region of interest" description="Disordered" evidence="2">
    <location>
        <begin position="609"/>
        <end position="684"/>
    </location>
</feature>
<feature type="compositionally biased region" description="Basic and acidic residues" evidence="2">
    <location>
        <begin position="628"/>
        <end position="641"/>
    </location>
</feature>
<gene>
    <name evidence="4" type="ORF">DPMN_128601</name>
</gene>
<feature type="domain" description="PDZ" evidence="3">
    <location>
        <begin position="1107"/>
        <end position="1181"/>
    </location>
</feature>
<feature type="compositionally biased region" description="Polar residues" evidence="2">
    <location>
        <begin position="85"/>
        <end position="98"/>
    </location>
</feature>
<feature type="compositionally biased region" description="Polar residues" evidence="2">
    <location>
        <begin position="48"/>
        <end position="68"/>
    </location>
</feature>
<keyword evidence="5" id="KW-1185">Reference proteome</keyword>
<reference evidence="4" key="1">
    <citation type="journal article" date="2019" name="bioRxiv">
        <title>The Genome of the Zebra Mussel, Dreissena polymorpha: A Resource for Invasive Species Research.</title>
        <authorList>
            <person name="McCartney M.A."/>
            <person name="Auch B."/>
            <person name="Kono T."/>
            <person name="Mallez S."/>
            <person name="Zhang Y."/>
            <person name="Obille A."/>
            <person name="Becker A."/>
            <person name="Abrahante J.E."/>
            <person name="Garbe J."/>
            <person name="Badalamenti J.P."/>
            <person name="Herman A."/>
            <person name="Mangelson H."/>
            <person name="Liachko I."/>
            <person name="Sullivan S."/>
            <person name="Sone E.D."/>
            <person name="Koren S."/>
            <person name="Silverstein K.A.T."/>
            <person name="Beckman K.B."/>
            <person name="Gohl D.M."/>
        </authorList>
    </citation>
    <scope>NUCLEOTIDE SEQUENCE</scope>
    <source>
        <strain evidence="4">Duluth1</strain>
        <tissue evidence="4">Whole animal</tissue>
    </source>
</reference>